<dbReference type="GO" id="GO:0008168">
    <property type="term" value="F:methyltransferase activity"/>
    <property type="evidence" value="ECO:0007669"/>
    <property type="project" value="UniProtKB-KW"/>
</dbReference>
<dbReference type="SUPFAM" id="SSF53335">
    <property type="entry name" value="S-adenosyl-L-methionine-dependent methyltransferases"/>
    <property type="match status" value="1"/>
</dbReference>
<dbReference type="Pfam" id="PF05050">
    <property type="entry name" value="Methyltransf_21"/>
    <property type="match status" value="1"/>
</dbReference>
<dbReference type="AlphaFoldDB" id="A0A839U660"/>
<evidence type="ECO:0000313" key="3">
    <source>
        <dbReference type="Proteomes" id="UP000554520"/>
    </source>
</evidence>
<dbReference type="Gene3D" id="3.40.50.150">
    <property type="entry name" value="Vaccinia Virus protein VP39"/>
    <property type="match status" value="1"/>
</dbReference>
<dbReference type="RefSeq" id="WP_183660643.1">
    <property type="nucleotide sequence ID" value="NZ_JACHXN010000001.1"/>
</dbReference>
<gene>
    <name evidence="2" type="ORF">FHS21_000002</name>
</gene>
<evidence type="ECO:0000313" key="2">
    <source>
        <dbReference type="EMBL" id="MBB3143619.1"/>
    </source>
</evidence>
<name>A0A839U660_9HYPH</name>
<dbReference type="GO" id="GO:0032259">
    <property type="term" value="P:methylation"/>
    <property type="evidence" value="ECO:0007669"/>
    <property type="project" value="UniProtKB-KW"/>
</dbReference>
<dbReference type="GO" id="GO:0005886">
    <property type="term" value="C:plasma membrane"/>
    <property type="evidence" value="ECO:0007669"/>
    <property type="project" value="TreeGrafter"/>
</dbReference>
<dbReference type="PANTHER" id="PTHR34009:SF2">
    <property type="entry name" value="PROTEIN STAR"/>
    <property type="match status" value="1"/>
</dbReference>
<comment type="caution">
    <text evidence="2">The sequence shown here is derived from an EMBL/GenBank/DDBJ whole genome shotgun (WGS) entry which is preliminary data.</text>
</comment>
<keyword evidence="2" id="KW-0489">Methyltransferase</keyword>
<evidence type="ECO:0000259" key="1">
    <source>
        <dbReference type="Pfam" id="PF05050"/>
    </source>
</evidence>
<dbReference type="EMBL" id="JACHXN010000001">
    <property type="protein sequence ID" value="MBB3143619.1"/>
    <property type="molecule type" value="Genomic_DNA"/>
</dbReference>
<dbReference type="InterPro" id="IPR053202">
    <property type="entry name" value="EGF_Rcpt_Signaling_Reg"/>
</dbReference>
<keyword evidence="3" id="KW-1185">Reference proteome</keyword>
<feature type="domain" description="Methyltransferase FkbM" evidence="1">
    <location>
        <begin position="40"/>
        <end position="195"/>
    </location>
</feature>
<dbReference type="InterPro" id="IPR029063">
    <property type="entry name" value="SAM-dependent_MTases_sf"/>
</dbReference>
<dbReference type="GO" id="GO:0006888">
    <property type="term" value="P:endoplasmic reticulum to Golgi vesicle-mediated transport"/>
    <property type="evidence" value="ECO:0007669"/>
    <property type="project" value="TreeGrafter"/>
</dbReference>
<sequence length="439" mass="49393">MGSDAAPPLAAEKMTSYAQNQEDVLLNRVFKNVKDGFYIDIGAYHPTIGSVTRTFYDRGWSGINVEPGEVFDELKRARPRDINIKAAVVDHEGKVDLLQNLADPGTSKVATKESSAETEGSKALRVQAVKLDRLVTQHVGARTINFLKIDAEGSESAIIRSTNWKAVRPQILVIEATAPWSNRLVNQEWEATLLANDFTRVYFDGINVFYVRNEDRSLRSLFKLPVNVLDNYTLFDPELESLKGENVTILAERDGLRSKIAKVNERTEYLADSLDHSRDEVGRLAAQVLSLTRHLDIAQRSLTALTPSANRYDNIVKNLRDPGGPRVLRLVLPLARIIRKISRIFGATREDSSNAAQISVSAVDNVSQPSAPTVQPRIPLLKRILVRVYLKFLRPYVRPTLERLRSYMNQPIHDVVKTNNEYVKSLEELLITIASQQRK</sequence>
<keyword evidence="2" id="KW-0808">Transferase</keyword>
<dbReference type="InterPro" id="IPR006342">
    <property type="entry name" value="FkbM_mtfrase"/>
</dbReference>
<accession>A0A839U660</accession>
<dbReference type="Proteomes" id="UP000554520">
    <property type="component" value="Unassembled WGS sequence"/>
</dbReference>
<proteinExistence type="predicted"/>
<reference evidence="2 3" key="1">
    <citation type="submission" date="2020-08" db="EMBL/GenBank/DDBJ databases">
        <title>Genomic Encyclopedia of Type Strains, Phase III (KMG-III): the genomes of soil and plant-associated and newly described type strains.</title>
        <authorList>
            <person name="Whitman W."/>
        </authorList>
    </citation>
    <scope>NUCLEOTIDE SEQUENCE [LARGE SCALE GENOMIC DNA]</scope>
    <source>
        <strain evidence="2 3">CECT 7015</strain>
    </source>
</reference>
<dbReference type="PANTHER" id="PTHR34009">
    <property type="entry name" value="PROTEIN STAR"/>
    <property type="match status" value="1"/>
</dbReference>
<dbReference type="GO" id="GO:0005737">
    <property type="term" value="C:cytoplasm"/>
    <property type="evidence" value="ECO:0007669"/>
    <property type="project" value="GOC"/>
</dbReference>
<organism evidence="2 3">
    <name type="scientific">Phyllobacterium trifolii</name>
    <dbReference type="NCBI Taxonomy" id="300193"/>
    <lineage>
        <taxon>Bacteria</taxon>
        <taxon>Pseudomonadati</taxon>
        <taxon>Pseudomonadota</taxon>
        <taxon>Alphaproteobacteria</taxon>
        <taxon>Hyphomicrobiales</taxon>
        <taxon>Phyllobacteriaceae</taxon>
        <taxon>Phyllobacterium</taxon>
    </lineage>
</organism>
<dbReference type="GO" id="GO:0016197">
    <property type="term" value="P:endosomal transport"/>
    <property type="evidence" value="ECO:0007669"/>
    <property type="project" value="TreeGrafter"/>
</dbReference>
<protein>
    <submittedName>
        <fullName evidence="2">FkbM family methyltransferase</fullName>
    </submittedName>
</protein>
<dbReference type="NCBIfam" id="TIGR01444">
    <property type="entry name" value="fkbM_fam"/>
    <property type="match status" value="1"/>
</dbReference>